<proteinExistence type="predicted"/>
<evidence type="ECO:0000259" key="1">
    <source>
        <dbReference type="PROSITE" id="PS50943"/>
    </source>
</evidence>
<sequence>MAQPPASAAAIGGRLRAARQARGLTLQQVADATSLNKGFISRLERDEVSP</sequence>
<dbReference type="STRING" id="512565.AMIS_27820"/>
<feature type="domain" description="HTH cro/C1-type" evidence="1">
    <location>
        <begin position="15"/>
        <end position="50"/>
    </location>
</feature>
<dbReference type="Proteomes" id="UP000007882">
    <property type="component" value="Chromosome"/>
</dbReference>
<dbReference type="HOGENOM" id="CLU_208982_0_0_11"/>
<organism evidence="2 3">
    <name type="scientific">Actinoplanes missouriensis (strain ATCC 14538 / DSM 43046 / CBS 188.64 / JCM 3121 / NBRC 102363 / NCIMB 12654 / NRRL B-3342 / UNCC 431)</name>
    <dbReference type="NCBI Taxonomy" id="512565"/>
    <lineage>
        <taxon>Bacteria</taxon>
        <taxon>Bacillati</taxon>
        <taxon>Actinomycetota</taxon>
        <taxon>Actinomycetes</taxon>
        <taxon>Micromonosporales</taxon>
        <taxon>Micromonosporaceae</taxon>
        <taxon>Actinoplanes</taxon>
    </lineage>
</organism>
<dbReference type="CDD" id="cd00093">
    <property type="entry name" value="HTH_XRE"/>
    <property type="match status" value="1"/>
</dbReference>
<accession>I0H4R5</accession>
<dbReference type="InterPro" id="IPR001387">
    <property type="entry name" value="Cro/C1-type_HTH"/>
</dbReference>
<protein>
    <recommendedName>
        <fullName evidence="1">HTH cro/C1-type domain-containing protein</fullName>
    </recommendedName>
</protein>
<dbReference type="SUPFAM" id="SSF47413">
    <property type="entry name" value="lambda repressor-like DNA-binding domains"/>
    <property type="match status" value="1"/>
</dbReference>
<evidence type="ECO:0000313" key="3">
    <source>
        <dbReference type="Proteomes" id="UP000007882"/>
    </source>
</evidence>
<evidence type="ECO:0000313" key="2">
    <source>
        <dbReference type="EMBL" id="BAL88002.1"/>
    </source>
</evidence>
<dbReference type="Gene3D" id="1.10.260.40">
    <property type="entry name" value="lambda repressor-like DNA-binding domains"/>
    <property type="match status" value="1"/>
</dbReference>
<dbReference type="GO" id="GO:0003677">
    <property type="term" value="F:DNA binding"/>
    <property type="evidence" value="ECO:0007669"/>
    <property type="project" value="InterPro"/>
</dbReference>
<dbReference type="eggNOG" id="COG1396">
    <property type="taxonomic scope" value="Bacteria"/>
</dbReference>
<dbReference type="PROSITE" id="PS50943">
    <property type="entry name" value="HTH_CROC1"/>
    <property type="match status" value="1"/>
</dbReference>
<dbReference type="EMBL" id="AP012319">
    <property type="protein sequence ID" value="BAL88002.1"/>
    <property type="molecule type" value="Genomic_DNA"/>
</dbReference>
<reference evidence="2 3" key="1">
    <citation type="submission" date="2012-02" db="EMBL/GenBank/DDBJ databases">
        <title>Complete genome sequence of Actinoplanes missouriensis 431 (= NBRC 102363).</title>
        <authorList>
            <person name="Ohnishi Y."/>
            <person name="Ishikawa J."/>
            <person name="Sekine M."/>
            <person name="Hosoyama A."/>
            <person name="Harada T."/>
            <person name="Narita H."/>
            <person name="Hata T."/>
            <person name="Konno Y."/>
            <person name="Tutikane K."/>
            <person name="Fujita N."/>
            <person name="Horinouchi S."/>
            <person name="Hayakawa M."/>
        </authorList>
    </citation>
    <scope>NUCLEOTIDE SEQUENCE [LARGE SCALE GENOMIC DNA]</scope>
    <source>
        <strain evidence="3">ATCC 14538 / DSM 43046 / CBS 188.64 / JCM 3121 / NBRC 102363 / NCIMB 12654 / NRRL B-3342 / UNCC 431</strain>
    </source>
</reference>
<dbReference type="KEGG" id="ams:AMIS_27820"/>
<dbReference type="Pfam" id="PF13413">
    <property type="entry name" value="HTH_25"/>
    <property type="match status" value="1"/>
</dbReference>
<dbReference type="RefSeq" id="WP_014442897.1">
    <property type="nucleotide sequence ID" value="NC_017093.1"/>
</dbReference>
<gene>
    <name evidence="2" type="ordered locus">AMIS_27820</name>
</gene>
<keyword evidence="3" id="KW-1185">Reference proteome</keyword>
<name>I0H4R5_ACTM4</name>
<dbReference type="InterPro" id="IPR010982">
    <property type="entry name" value="Lambda_DNA-bd_dom_sf"/>
</dbReference>
<dbReference type="PATRIC" id="fig|512565.3.peg.2786"/>
<dbReference type="AlphaFoldDB" id="I0H4R5"/>